<evidence type="ECO:0000313" key="2">
    <source>
        <dbReference type="EMBL" id="UNO50359.1"/>
    </source>
</evidence>
<keyword evidence="3" id="KW-1185">Reference proteome</keyword>
<reference evidence="3" key="1">
    <citation type="journal article" date="2022" name="G3 (Bethesda)">
        <title>Unveiling the complete genome sequence of Alicyclobacillus acidoterrestris DSM 3922T, a taint-producing strain.</title>
        <authorList>
            <person name="Leonardo I.C."/>
            <person name="Barreto Crespo M.T."/>
            <person name="Gaspar F.B."/>
        </authorList>
    </citation>
    <scope>NUCLEOTIDE SEQUENCE [LARGE SCALE GENOMIC DNA]</scope>
    <source>
        <strain evidence="3">DSM 3922</strain>
    </source>
</reference>
<dbReference type="AlphaFoldDB" id="T0BKX2"/>
<dbReference type="Pfam" id="PF00440">
    <property type="entry name" value="TetR_N"/>
    <property type="match status" value="1"/>
</dbReference>
<evidence type="ECO:0000256" key="1">
    <source>
        <dbReference type="ARBA" id="ARBA00023125"/>
    </source>
</evidence>
<gene>
    <name evidence="2" type="ORF">K1I37_07765</name>
</gene>
<dbReference type="GO" id="GO:0003700">
    <property type="term" value="F:DNA-binding transcription factor activity"/>
    <property type="evidence" value="ECO:0007669"/>
    <property type="project" value="TreeGrafter"/>
</dbReference>
<organism evidence="2 3">
    <name type="scientific">Alicyclobacillus acidoterrestris (strain ATCC 49025 / DSM 3922 / CIP 106132 / NCIMB 13137 / GD3B)</name>
    <dbReference type="NCBI Taxonomy" id="1356854"/>
    <lineage>
        <taxon>Bacteria</taxon>
        <taxon>Bacillati</taxon>
        <taxon>Bacillota</taxon>
        <taxon>Bacilli</taxon>
        <taxon>Bacillales</taxon>
        <taxon>Alicyclobacillaceae</taxon>
        <taxon>Alicyclobacillus</taxon>
    </lineage>
</organism>
<dbReference type="RefSeq" id="WP_021297116.1">
    <property type="nucleotide sequence ID" value="NZ_AURB01000145.1"/>
</dbReference>
<dbReference type="Pfam" id="PF08359">
    <property type="entry name" value="TetR_C_4"/>
    <property type="match status" value="1"/>
</dbReference>
<dbReference type="PROSITE" id="PS50977">
    <property type="entry name" value="HTH_TETR_2"/>
    <property type="match status" value="1"/>
</dbReference>
<accession>A0A9E6ZWB7</accession>
<dbReference type="PANTHER" id="PTHR30055:SF195">
    <property type="entry name" value="FATTY ACID METABOLISM REGULATOR PROTEIN"/>
    <property type="match status" value="1"/>
</dbReference>
<dbReference type="Gene3D" id="1.10.357.10">
    <property type="entry name" value="Tetracycline Repressor, domain 2"/>
    <property type="match status" value="1"/>
</dbReference>
<evidence type="ECO:0000313" key="3">
    <source>
        <dbReference type="Proteomes" id="UP000829401"/>
    </source>
</evidence>
<dbReference type="GO" id="GO:0000976">
    <property type="term" value="F:transcription cis-regulatory region binding"/>
    <property type="evidence" value="ECO:0007669"/>
    <property type="project" value="TreeGrafter"/>
</dbReference>
<dbReference type="InterPro" id="IPR036271">
    <property type="entry name" value="Tet_transcr_reg_TetR-rel_C_sf"/>
</dbReference>
<dbReference type="InterPro" id="IPR013570">
    <property type="entry name" value="Tscrpt_reg_YsiA_C"/>
</dbReference>
<protein>
    <submittedName>
        <fullName evidence="2">TetR family transcriptional regulator</fullName>
    </submittedName>
</protein>
<dbReference type="Proteomes" id="UP000829401">
    <property type="component" value="Chromosome"/>
</dbReference>
<name>T0BKX2_ALIAG</name>
<accession>T0BKX2</accession>
<dbReference type="OrthoDB" id="9809994at2"/>
<dbReference type="InterPro" id="IPR050109">
    <property type="entry name" value="HTH-type_TetR-like_transc_reg"/>
</dbReference>
<dbReference type="PANTHER" id="PTHR30055">
    <property type="entry name" value="HTH-TYPE TRANSCRIPTIONAL REGULATOR RUTR"/>
    <property type="match status" value="1"/>
</dbReference>
<dbReference type="Gene3D" id="1.10.10.60">
    <property type="entry name" value="Homeodomain-like"/>
    <property type="match status" value="1"/>
</dbReference>
<dbReference type="STRING" id="1356854.N007_10315"/>
<dbReference type="InterPro" id="IPR009057">
    <property type="entry name" value="Homeodomain-like_sf"/>
</dbReference>
<dbReference type="EMBL" id="CP080467">
    <property type="protein sequence ID" value="UNO50359.1"/>
    <property type="molecule type" value="Genomic_DNA"/>
</dbReference>
<keyword evidence="1" id="KW-0238">DNA-binding</keyword>
<dbReference type="PRINTS" id="PR00455">
    <property type="entry name" value="HTHTETR"/>
</dbReference>
<dbReference type="SUPFAM" id="SSF48498">
    <property type="entry name" value="Tetracyclin repressor-like, C-terminal domain"/>
    <property type="match status" value="1"/>
</dbReference>
<dbReference type="KEGG" id="aaco:K1I37_07765"/>
<proteinExistence type="predicted"/>
<dbReference type="eggNOG" id="COG1309">
    <property type="taxonomic scope" value="Bacteria"/>
</dbReference>
<dbReference type="SUPFAM" id="SSF46689">
    <property type="entry name" value="Homeodomain-like"/>
    <property type="match status" value="1"/>
</dbReference>
<dbReference type="InterPro" id="IPR001647">
    <property type="entry name" value="HTH_TetR"/>
</dbReference>
<sequence length="205" mass="22972">MAIGTRRDSGKRDAILRAAIQVIAETGYHHAQISRIARAAGVADGTVYLYFKNKEDLLLSILRESIGEVVHQLRQALLEERGATAKLRRIVEVYLGDLGRDAKLAMVTQVHLRQVDAEMRRQIGDIMKPFYHLLDDVIDEGIQEGVFSQEVGHRIARRMIFGTLDETVTAWVLSGSKYDLGALAPDIVRVLCYGISSREQVEEEV</sequence>